<proteinExistence type="predicted"/>
<protein>
    <submittedName>
        <fullName evidence="1">Uncharacterized protein</fullName>
    </submittedName>
</protein>
<dbReference type="InterPro" id="IPR011990">
    <property type="entry name" value="TPR-like_helical_dom_sf"/>
</dbReference>
<dbReference type="EMBL" id="QMEY01000002">
    <property type="protein sequence ID" value="RBQ20955.1"/>
    <property type="molecule type" value="Genomic_DNA"/>
</dbReference>
<dbReference type="Gene3D" id="1.25.40.10">
    <property type="entry name" value="Tetratricopeptide repeat domain"/>
    <property type="match status" value="1"/>
</dbReference>
<organism evidence="1 2">
    <name type="scientific">Spongiactinospora rosea</name>
    <dbReference type="NCBI Taxonomy" id="2248750"/>
    <lineage>
        <taxon>Bacteria</taxon>
        <taxon>Bacillati</taxon>
        <taxon>Actinomycetota</taxon>
        <taxon>Actinomycetes</taxon>
        <taxon>Streptosporangiales</taxon>
        <taxon>Streptosporangiaceae</taxon>
        <taxon>Spongiactinospora</taxon>
    </lineage>
</organism>
<accession>A0A366M441</accession>
<evidence type="ECO:0000313" key="2">
    <source>
        <dbReference type="Proteomes" id="UP000253303"/>
    </source>
</evidence>
<name>A0A366M441_9ACTN</name>
<comment type="caution">
    <text evidence="1">The sequence shown here is derived from an EMBL/GenBank/DDBJ whole genome shotgun (WGS) entry which is preliminary data.</text>
</comment>
<dbReference type="SUPFAM" id="SSF48452">
    <property type="entry name" value="TPR-like"/>
    <property type="match status" value="1"/>
</dbReference>
<evidence type="ECO:0000313" key="1">
    <source>
        <dbReference type="EMBL" id="RBQ20955.1"/>
    </source>
</evidence>
<sequence>MVEPVSAQLAVIGTLLAEARGPIRTSVVDIGSQWAQFAGWLNANAGRLSDANHWYGIALEWATEANDHDMIGTALNMKGHLAWMSGKTSQMISLSEAASRRGASRGVRSLARQQAARGYAITGDYEETERRLDQAEVLAWAAADHPEDEPDWIYFFDPHFLQMQRGLAYSILGRHTAAIDLLLTGLAAVPGDIRRSEWVGWYVSRLATAHAREGDPESACRVSAEAVEIARATDAGRLLADLRRLHSRLAGQWLDLPAVIELGERLR</sequence>
<dbReference type="Proteomes" id="UP000253303">
    <property type="component" value="Unassembled WGS sequence"/>
</dbReference>
<dbReference type="AlphaFoldDB" id="A0A366M441"/>
<reference evidence="1 2" key="1">
    <citation type="submission" date="2018-06" db="EMBL/GenBank/DDBJ databases">
        <title>Sphaerisporangium craniellae sp. nov., isolated from a marine sponge in the South China Sea.</title>
        <authorList>
            <person name="Li L."/>
        </authorList>
    </citation>
    <scope>NUCLEOTIDE SEQUENCE [LARGE SCALE GENOMIC DNA]</scope>
    <source>
        <strain evidence="1 2">LHW63015</strain>
    </source>
</reference>
<keyword evidence="2" id="KW-1185">Reference proteome</keyword>
<gene>
    <name evidence="1" type="ORF">DP939_07805</name>
</gene>